<dbReference type="Pfam" id="PF06160">
    <property type="entry name" value="EzrA"/>
    <property type="match status" value="1"/>
</dbReference>
<keyword evidence="6" id="KW-1003">Cell membrane</keyword>
<protein>
    <recommendedName>
        <fullName evidence="6">Septation ring formation regulator EzrA</fullName>
    </recommendedName>
</protein>
<gene>
    <name evidence="6" type="primary">ezrA</name>
    <name evidence="8" type="ORF">KAK10_09050</name>
</gene>
<keyword evidence="4 6" id="KW-0472">Membrane</keyword>
<keyword evidence="3 6" id="KW-0175">Coiled coil</keyword>
<feature type="coiled-coil region" evidence="6">
    <location>
        <begin position="117"/>
        <end position="190"/>
    </location>
</feature>
<comment type="subcellular location">
    <subcellularLocation>
        <location evidence="6">Cell membrane</location>
        <topology evidence="6">Single-pass membrane protein</topology>
    </subcellularLocation>
    <text evidence="6">Colocalized with FtsZ to the nascent septal site.</text>
</comment>
<evidence type="ECO:0000313" key="9">
    <source>
        <dbReference type="Proteomes" id="UP001057481"/>
    </source>
</evidence>
<sequence length="569" mass="66417">MTSSLLKVVIGIFVIAIIIYIVIFVIQRMTVKKVSELQLKKQKLTELDTKDELKKSEKLSLTGKSLKKFQEIQKKYQDIEKNDFKEFDRSVDLLLFDVKGWNIVKTQQQYHQLELFLDEIANKIVEVRQELEALKAIDEAHRQAVRELEGKYQFLRKELLTKNFEFGDSIDKLEEMLASLEDDFDEFTQLTNQGDHTAATDIYDQLNDETKQLEMMIEQIPAIRQQLSIDFPAQINELKSAHQQLLEDGYLFEDQNIAKNIDSIDASRVIASNLLDELEIDEAKAATSKIAKQIDGIYSKMQAELDAKKEVKRVLPEVSRFIEHAKRQNHLLLMELDRLGQRYILTNQEIGTTHKFGEEIEKVSAQYRQIMLDVQFNKAIYTSINYVLNEIENKLTKLEEEHQKIWNGVASLNEREQNIKKILEQSAFKLRDIKRSVEQMNLPGLSQEYRNQYEHVNYLIGKLDQDIQAIRIDIDDVEKQNQVILKYTTEIEQLTNDMQSDARLAEQLLQYANRYRLKNQQIGKTYQAALVAYQEQYDYKQAQSVLGKAIEMVEPGVYQKLKDSITLEN</sequence>
<dbReference type="RefSeq" id="WP_205143953.1">
    <property type="nucleotide sequence ID" value="NZ_JAFBDN010000015.1"/>
</dbReference>
<accession>A0ABT0VJN5</accession>
<feature type="transmembrane region" description="Helical" evidence="7">
    <location>
        <begin position="6"/>
        <end position="26"/>
    </location>
</feature>
<evidence type="ECO:0000256" key="7">
    <source>
        <dbReference type="SAM" id="Phobius"/>
    </source>
</evidence>
<keyword evidence="9" id="KW-1185">Reference proteome</keyword>
<dbReference type="EMBL" id="JAGMVS010000075">
    <property type="protein sequence ID" value="MCM2438044.1"/>
    <property type="molecule type" value="Genomic_DNA"/>
</dbReference>
<comment type="function">
    <text evidence="6">Negative regulator of FtsZ ring formation; modulates the frequency and position of FtsZ ring formation. Inhibits FtsZ ring formation at polar sites. Interacts either with FtsZ or with one of its binding partners to promote depolymerization.</text>
</comment>
<name>A0ABT0VJN5_9LACO</name>
<feature type="topological domain" description="Extracellular" evidence="6">
    <location>
        <begin position="1"/>
        <end position="7"/>
    </location>
</feature>
<dbReference type="Proteomes" id="UP001057481">
    <property type="component" value="Unassembled WGS sequence"/>
</dbReference>
<keyword evidence="2 6" id="KW-1133">Transmembrane helix</keyword>
<evidence type="ECO:0000256" key="2">
    <source>
        <dbReference type="ARBA" id="ARBA00022989"/>
    </source>
</evidence>
<comment type="similarity">
    <text evidence="6">Belongs to the EzrA family.</text>
</comment>
<proteinExistence type="inferred from homology"/>
<keyword evidence="6" id="KW-0131">Cell cycle</keyword>
<evidence type="ECO:0000313" key="8">
    <source>
        <dbReference type="EMBL" id="MCM2438044.1"/>
    </source>
</evidence>
<dbReference type="HAMAP" id="MF_00728">
    <property type="entry name" value="EzrA"/>
    <property type="match status" value="1"/>
</dbReference>
<keyword evidence="1 6" id="KW-0812">Transmembrane</keyword>
<evidence type="ECO:0000256" key="5">
    <source>
        <dbReference type="ARBA" id="ARBA00023210"/>
    </source>
</evidence>
<keyword evidence="5 6" id="KW-0717">Septation</keyword>
<evidence type="ECO:0000256" key="3">
    <source>
        <dbReference type="ARBA" id="ARBA00023054"/>
    </source>
</evidence>
<evidence type="ECO:0000256" key="1">
    <source>
        <dbReference type="ARBA" id="ARBA00022692"/>
    </source>
</evidence>
<feature type="coiled-coil region" evidence="6">
    <location>
        <begin position="460"/>
        <end position="497"/>
    </location>
</feature>
<keyword evidence="6" id="KW-0132">Cell division</keyword>
<comment type="caution">
    <text evidence="8">The sequence shown here is derived from an EMBL/GenBank/DDBJ whole genome shotgun (WGS) entry which is preliminary data.</text>
</comment>
<evidence type="ECO:0000256" key="6">
    <source>
        <dbReference type="HAMAP-Rule" id="MF_00728"/>
    </source>
</evidence>
<evidence type="ECO:0000256" key="4">
    <source>
        <dbReference type="ARBA" id="ARBA00023136"/>
    </source>
</evidence>
<dbReference type="InterPro" id="IPR010379">
    <property type="entry name" value="EzrA"/>
</dbReference>
<feature type="topological domain" description="Cytoplasmic" evidence="6">
    <location>
        <begin position="27"/>
        <end position="569"/>
    </location>
</feature>
<organism evidence="8 9">
    <name type="scientific">Periweissella beninensis</name>
    <dbReference type="NCBI Taxonomy" id="504936"/>
    <lineage>
        <taxon>Bacteria</taxon>
        <taxon>Bacillati</taxon>
        <taxon>Bacillota</taxon>
        <taxon>Bacilli</taxon>
        <taxon>Lactobacillales</taxon>
        <taxon>Lactobacillaceae</taxon>
        <taxon>Periweissella</taxon>
    </lineage>
</organism>
<reference evidence="8" key="1">
    <citation type="submission" date="2021-04" db="EMBL/GenBank/DDBJ databases">
        <title>Taxonomic assessment of Weissella genus.</title>
        <authorList>
            <person name="Fanelli F."/>
            <person name="Chieffi D."/>
            <person name="Dell'Aquila A."/>
            <person name="Gyu-Sung C."/>
            <person name="Franz C.M.A.P."/>
            <person name="Fusco V."/>
        </authorList>
    </citation>
    <scope>NUCLEOTIDE SEQUENCE</scope>
    <source>
        <strain evidence="8">LMG 25373</strain>
    </source>
</reference>